<gene>
    <name evidence="1" type="ORF">L9F63_014691</name>
</gene>
<sequence>WCMHSARRIKERKAVWSTTSALNSNMSPKRQVSAVVLNLSHGQHYVKTSIENINKFEDDGTDLGSYIRWLGSFLCAHSKSRNCFRNDAIAFCFIFT</sequence>
<dbReference type="AlphaFoldDB" id="A0AAD8A8W6"/>
<reference evidence="1" key="2">
    <citation type="submission" date="2023-05" db="EMBL/GenBank/DDBJ databases">
        <authorList>
            <person name="Fouks B."/>
        </authorList>
    </citation>
    <scope>NUCLEOTIDE SEQUENCE</scope>
    <source>
        <strain evidence="1">Stay&amp;Tobe</strain>
        <tissue evidence="1">Testes</tissue>
    </source>
</reference>
<evidence type="ECO:0000313" key="2">
    <source>
        <dbReference type="Proteomes" id="UP001233999"/>
    </source>
</evidence>
<organism evidence="1 2">
    <name type="scientific">Diploptera punctata</name>
    <name type="common">Pacific beetle cockroach</name>
    <dbReference type="NCBI Taxonomy" id="6984"/>
    <lineage>
        <taxon>Eukaryota</taxon>
        <taxon>Metazoa</taxon>
        <taxon>Ecdysozoa</taxon>
        <taxon>Arthropoda</taxon>
        <taxon>Hexapoda</taxon>
        <taxon>Insecta</taxon>
        <taxon>Pterygota</taxon>
        <taxon>Neoptera</taxon>
        <taxon>Polyneoptera</taxon>
        <taxon>Dictyoptera</taxon>
        <taxon>Blattodea</taxon>
        <taxon>Blaberoidea</taxon>
        <taxon>Blaberidae</taxon>
        <taxon>Diplopterinae</taxon>
        <taxon>Diploptera</taxon>
    </lineage>
</organism>
<reference evidence="1" key="1">
    <citation type="journal article" date="2023" name="IScience">
        <title>Live-bearing cockroach genome reveals convergent evolutionary mechanisms linked to viviparity in insects and beyond.</title>
        <authorList>
            <person name="Fouks B."/>
            <person name="Harrison M.C."/>
            <person name="Mikhailova A.A."/>
            <person name="Marchal E."/>
            <person name="English S."/>
            <person name="Carruthers M."/>
            <person name="Jennings E.C."/>
            <person name="Chiamaka E.L."/>
            <person name="Frigard R.A."/>
            <person name="Pippel M."/>
            <person name="Attardo G.M."/>
            <person name="Benoit J.B."/>
            <person name="Bornberg-Bauer E."/>
            <person name="Tobe S.S."/>
        </authorList>
    </citation>
    <scope>NUCLEOTIDE SEQUENCE</scope>
    <source>
        <strain evidence="1">Stay&amp;Tobe</strain>
    </source>
</reference>
<dbReference type="EMBL" id="JASPKZ010003090">
    <property type="protein sequence ID" value="KAJ9593882.1"/>
    <property type="molecule type" value="Genomic_DNA"/>
</dbReference>
<dbReference type="Proteomes" id="UP001233999">
    <property type="component" value="Unassembled WGS sequence"/>
</dbReference>
<accession>A0AAD8A8W6</accession>
<protein>
    <submittedName>
        <fullName evidence="1">Uncharacterized protein</fullName>
    </submittedName>
</protein>
<evidence type="ECO:0000313" key="1">
    <source>
        <dbReference type="EMBL" id="KAJ9593882.1"/>
    </source>
</evidence>
<name>A0AAD8A8W6_DIPPU</name>
<feature type="non-terminal residue" evidence="1">
    <location>
        <position position="1"/>
    </location>
</feature>
<keyword evidence="2" id="KW-1185">Reference proteome</keyword>
<proteinExistence type="predicted"/>
<comment type="caution">
    <text evidence="1">The sequence shown here is derived from an EMBL/GenBank/DDBJ whole genome shotgun (WGS) entry which is preliminary data.</text>
</comment>